<dbReference type="InterPro" id="IPR029068">
    <property type="entry name" value="Glyas_Bleomycin-R_OHBP_Dase"/>
</dbReference>
<evidence type="ECO:0000259" key="2">
    <source>
        <dbReference type="PROSITE" id="PS51819"/>
    </source>
</evidence>
<feature type="region of interest" description="Disordered" evidence="1">
    <location>
        <begin position="345"/>
        <end position="376"/>
    </location>
</feature>
<dbReference type="Gene3D" id="3.10.180.10">
    <property type="entry name" value="2,3-Dihydroxybiphenyl 1,2-Dioxygenase, domain 1"/>
    <property type="match status" value="1"/>
</dbReference>
<name>A0A9W7ST15_9PEZI</name>
<evidence type="ECO:0000256" key="1">
    <source>
        <dbReference type="SAM" id="MobiDB-lite"/>
    </source>
</evidence>
<feature type="compositionally biased region" description="Basic residues" evidence="1">
    <location>
        <begin position="531"/>
        <end position="540"/>
    </location>
</feature>
<dbReference type="PROSITE" id="PS51819">
    <property type="entry name" value="VOC"/>
    <property type="match status" value="1"/>
</dbReference>
<keyword evidence="4" id="KW-1185">Reference proteome</keyword>
<keyword evidence="3" id="KW-0456">Lyase</keyword>
<feature type="compositionally biased region" description="Basic and acidic residues" evidence="1">
    <location>
        <begin position="409"/>
        <end position="433"/>
    </location>
</feature>
<feature type="compositionally biased region" description="Basic and acidic residues" evidence="1">
    <location>
        <begin position="580"/>
        <end position="589"/>
    </location>
</feature>
<dbReference type="EMBL" id="RIBY02001839">
    <property type="protein sequence ID" value="KAH9828000.1"/>
    <property type="molecule type" value="Genomic_DNA"/>
</dbReference>
<organism evidence="3 4">
    <name type="scientific">Teratosphaeria destructans</name>
    <dbReference type="NCBI Taxonomy" id="418781"/>
    <lineage>
        <taxon>Eukaryota</taxon>
        <taxon>Fungi</taxon>
        <taxon>Dikarya</taxon>
        <taxon>Ascomycota</taxon>
        <taxon>Pezizomycotina</taxon>
        <taxon>Dothideomycetes</taxon>
        <taxon>Dothideomycetidae</taxon>
        <taxon>Mycosphaerellales</taxon>
        <taxon>Teratosphaeriaceae</taxon>
        <taxon>Teratosphaeria</taxon>
    </lineage>
</organism>
<evidence type="ECO:0000313" key="3">
    <source>
        <dbReference type="EMBL" id="KAH9828000.1"/>
    </source>
</evidence>
<feature type="region of interest" description="Disordered" evidence="1">
    <location>
        <begin position="269"/>
        <end position="308"/>
    </location>
</feature>
<dbReference type="InterPro" id="IPR004360">
    <property type="entry name" value="Glyas_Fos-R_dOase_dom"/>
</dbReference>
<dbReference type="PANTHER" id="PTHR35006">
    <property type="entry name" value="GLYOXALASE FAMILY PROTEIN (AFU_ORTHOLOGUE AFUA_5G14830)"/>
    <property type="match status" value="1"/>
</dbReference>
<feature type="domain" description="VOC" evidence="2">
    <location>
        <begin position="2"/>
        <end position="119"/>
    </location>
</feature>
<dbReference type="OrthoDB" id="10249419at2759"/>
<feature type="region of interest" description="Disordered" evidence="1">
    <location>
        <begin position="395"/>
        <end position="785"/>
    </location>
</feature>
<feature type="compositionally biased region" description="Polar residues" evidence="1">
    <location>
        <begin position="283"/>
        <end position="305"/>
    </location>
</feature>
<comment type="caution">
    <text evidence="3">The sequence shown here is derived from an EMBL/GenBank/DDBJ whole genome shotgun (WGS) entry which is preliminary data.</text>
</comment>
<reference evidence="3 4" key="2">
    <citation type="journal article" date="2021" name="Curr. Genet.">
        <title>Genetic response to nitrogen starvation in the aggressive Eucalyptus foliar pathogen Teratosphaeria destructans.</title>
        <authorList>
            <person name="Havenga M."/>
            <person name="Wingfield B.D."/>
            <person name="Wingfield M.J."/>
            <person name="Dreyer L.L."/>
            <person name="Roets F."/>
            <person name="Aylward J."/>
        </authorList>
    </citation>
    <scope>NUCLEOTIDE SEQUENCE [LARGE SCALE GENOMIC DNA]</scope>
    <source>
        <strain evidence="3">CMW44962</strain>
    </source>
</reference>
<dbReference type="SUPFAM" id="SSF54593">
    <property type="entry name" value="Glyoxalase/Bleomycin resistance protein/Dihydroxybiphenyl dioxygenase"/>
    <property type="match status" value="1"/>
</dbReference>
<feature type="compositionally biased region" description="Basic and acidic residues" evidence="1">
    <location>
        <begin position="681"/>
        <end position="691"/>
    </location>
</feature>
<feature type="compositionally biased region" description="Low complexity" evidence="1">
    <location>
        <begin position="721"/>
        <end position="744"/>
    </location>
</feature>
<dbReference type="Pfam" id="PF00903">
    <property type="entry name" value="Glyoxalase"/>
    <property type="match status" value="1"/>
</dbReference>
<gene>
    <name evidence="3" type="ORF">Tdes44962_MAKER09512</name>
</gene>
<feature type="compositionally biased region" description="Basic and acidic residues" evidence="1">
    <location>
        <begin position="458"/>
        <end position="473"/>
    </location>
</feature>
<dbReference type="AlphaFoldDB" id="A0A9W7ST15"/>
<feature type="compositionally biased region" description="Basic and acidic residues" evidence="1">
    <location>
        <begin position="518"/>
        <end position="530"/>
    </location>
</feature>
<feature type="compositionally biased region" description="Basic and acidic residues" evidence="1">
    <location>
        <begin position="561"/>
        <end position="570"/>
    </location>
</feature>
<proteinExistence type="predicted"/>
<sequence length="805" mass="88262">MPVSHFGLAVSHMPSAASFYLATLQPLGYRYLGQSGDSIGLGIDEPDFFLTQEPRGKAVSPAHIAFRADSRQDVRNCYATALHAGAYPSGAPSYRNGECTVFNAAVEDLDGNVVEFVFRERGSPEDEEPDAVSEVSNNRVLTWQKDVAASGIQDDVQSVDSRVSRARSRAETIKTLMSSASRSVRSRSAAPAPGVRRASTAPVTSSTAEFPTKAFFGTILGMAAGATIAWAMTKAEYDNEKAEQAFTASIRGRDSTKALTEVQVIDTGSATKAPSTKGPRRNFSVTESHAPTVTPSHRNFSTTDSHISRRFPPRSIARTLRAIQPTAYNDDRSVNEALSRFTSIRRPHPPVRSRTTDAIEYAPMSQAGRTSTSTIKRVATLPVEDRSQYLLEAPKPASVESHHSSHAPTKVDDQAESRVSRHTEQRSSADEQGAKSSVSRRSEHVVDAAKPASTTSQHADRRSSVQEEREGSIRSRRSDRRTSVQEEEGSVRSHHSNRRRTSVQEEKEGSIRSRRSDRRTSVQEDKEGSIRSHHSNRRRTSVQEEEEEGSIRSHHSNRRTSVNEEKEGSIRSHHSNRRMSMQEEREGSIRSRHSNRRTSIAHDPTRSTTSHHTDPHSQAPDDPPKSTTSHHSPAGSETPKSILSRLSRRHRPETNISRLSDYRSPSPSPSPKPRSSASHRSIPDDLPRRDSGISVPSHRSHRSRSSTSTIKASRQPSRVDSAPAIPLPTSASSSLLSAAAGHALPKSHGDGWDEDESDGLGDTRTVVPEDSISCVDFGGRRGGSAVTVPVLGEKRRRKRSVMSYA</sequence>
<reference evidence="3 4" key="1">
    <citation type="journal article" date="2018" name="IMA Fungus">
        <title>IMA Genome-F 10: Nine draft genome sequences of Claviceps purpurea s.lat., including C. arundinis, C. humidiphila, and C. cf. spartinae, pseudomolecules for the pitch canker pathogen Fusarium circinatum, draft genome of Davidsoniella eucalypti, Grosmannia galeiformis, Quambalaria eucalypti, and Teratosphaeria destructans.</title>
        <authorList>
            <person name="Wingfield B.D."/>
            <person name="Liu M."/>
            <person name="Nguyen H.D."/>
            <person name="Lane F.A."/>
            <person name="Morgan S.W."/>
            <person name="De Vos L."/>
            <person name="Wilken P.M."/>
            <person name="Duong T.A."/>
            <person name="Aylward J."/>
            <person name="Coetzee M.P."/>
            <person name="Dadej K."/>
            <person name="De Beer Z.W."/>
            <person name="Findlay W."/>
            <person name="Havenga M."/>
            <person name="Kolarik M."/>
            <person name="Menzies J.G."/>
            <person name="Naidoo K."/>
            <person name="Pochopski O."/>
            <person name="Shoukouhi P."/>
            <person name="Santana Q.C."/>
            <person name="Seifert K.A."/>
            <person name="Soal N."/>
            <person name="Steenkamp E.T."/>
            <person name="Tatham C.T."/>
            <person name="van der Nest M.A."/>
            <person name="Wingfield M.J."/>
        </authorList>
    </citation>
    <scope>NUCLEOTIDE SEQUENCE [LARGE SCALE GENOMIC DNA]</scope>
    <source>
        <strain evidence="3">CMW44962</strain>
    </source>
</reference>
<protein>
    <submittedName>
        <fullName evidence="3">Lactoylglutathione lyase</fullName>
    </submittedName>
</protein>
<dbReference type="PANTHER" id="PTHR35006:SF3">
    <property type="entry name" value="GLYOXALASE FAMILY PROTEIN (AFU_ORTHOLOGUE AFUA_3G06020)"/>
    <property type="match status" value="1"/>
</dbReference>
<feature type="compositionally biased region" description="Low complexity" evidence="1">
    <location>
        <begin position="178"/>
        <end position="190"/>
    </location>
</feature>
<feature type="compositionally biased region" description="Basic and acidic residues" evidence="1">
    <location>
        <begin position="502"/>
        <end position="511"/>
    </location>
</feature>
<dbReference type="Proteomes" id="UP001138500">
    <property type="component" value="Unassembled WGS sequence"/>
</dbReference>
<dbReference type="InterPro" id="IPR037523">
    <property type="entry name" value="VOC_core"/>
</dbReference>
<feature type="compositionally biased region" description="Basic residues" evidence="1">
    <location>
        <begin position="492"/>
        <end position="501"/>
    </location>
</feature>
<feature type="region of interest" description="Disordered" evidence="1">
    <location>
        <begin position="178"/>
        <end position="206"/>
    </location>
</feature>
<accession>A0A9W7ST15</accession>
<dbReference type="GO" id="GO:0016829">
    <property type="term" value="F:lyase activity"/>
    <property type="evidence" value="ECO:0007669"/>
    <property type="project" value="UniProtKB-KW"/>
</dbReference>
<evidence type="ECO:0000313" key="4">
    <source>
        <dbReference type="Proteomes" id="UP001138500"/>
    </source>
</evidence>